<gene>
    <name evidence="1" type="ORF">PR048_008207</name>
</gene>
<dbReference type="EMBL" id="JARBHB010000003">
    <property type="protein sequence ID" value="KAJ8888715.1"/>
    <property type="molecule type" value="Genomic_DNA"/>
</dbReference>
<evidence type="ECO:0000313" key="1">
    <source>
        <dbReference type="EMBL" id="KAJ8888715.1"/>
    </source>
</evidence>
<dbReference type="InterPro" id="IPR006553">
    <property type="entry name" value="Leu-rich_rpt_Cys-con_subtyp"/>
</dbReference>
<dbReference type="Proteomes" id="UP001159363">
    <property type="component" value="Chromosome 3"/>
</dbReference>
<dbReference type="Gene3D" id="3.80.10.10">
    <property type="entry name" value="Ribonuclease Inhibitor"/>
    <property type="match status" value="1"/>
</dbReference>
<comment type="caution">
    <text evidence="1">The sequence shown here is derived from an EMBL/GenBank/DDBJ whole genome shotgun (WGS) entry which is preliminary data.</text>
</comment>
<sequence>MPQRNQPSSLEKLSLEAVGCLVITIGQEIIQPVVEVSKSDPDCGAILLKQCLNRFNELLYGSVPWYLYDKMAAEVLTSISTLIKKTKVLHVGFEPITNFLNQMNVVVNLTEIVIHPNLRRIDFSLWPKIMRHVLYKNLYRMSGLEVLNLGSGSCGWNTSDIEKHIVCGVISMKNLTSLCLCFDCTDHILTVVSQNCSGLQSLDVTASRSVTDRSVNALLACQQLSELYINRTSVTIEGYAILLTGLRRLEDLGRCDELGLVLEHIKLFFRSSSLLGLRMFESRDVTSYRLHLLVEMCPYVTHVSLYHDEQVSDLTILASLKNLVELKLMACDFFMDRVNTLLEYKGHNITCLHLEHVEEIDTNALIYIGQYCPNVRKLVFINCEFLEHFSISAPQLTAPPFQKLEHIVCVVECAPSHLEFLLSNCGRIRCIQLGSSTGIGDTIMARVLVKNPMRHLEELKILHSEHLSMQTVKLLMKNCNNLRVLSELESWQGITAPELSLFRQYIRENNINLDIRPTLSY</sequence>
<dbReference type="InterPro" id="IPR032675">
    <property type="entry name" value="LRR_dom_sf"/>
</dbReference>
<accession>A0ABQ9HXC4</accession>
<dbReference type="PANTHER" id="PTHR13318">
    <property type="entry name" value="PARTNER OF PAIRED, ISOFORM B-RELATED"/>
    <property type="match status" value="1"/>
</dbReference>
<dbReference type="SUPFAM" id="SSF52047">
    <property type="entry name" value="RNI-like"/>
    <property type="match status" value="2"/>
</dbReference>
<name>A0ABQ9HXC4_9NEOP</name>
<organism evidence="1 2">
    <name type="scientific">Dryococelus australis</name>
    <dbReference type="NCBI Taxonomy" id="614101"/>
    <lineage>
        <taxon>Eukaryota</taxon>
        <taxon>Metazoa</taxon>
        <taxon>Ecdysozoa</taxon>
        <taxon>Arthropoda</taxon>
        <taxon>Hexapoda</taxon>
        <taxon>Insecta</taxon>
        <taxon>Pterygota</taxon>
        <taxon>Neoptera</taxon>
        <taxon>Polyneoptera</taxon>
        <taxon>Phasmatodea</taxon>
        <taxon>Verophasmatodea</taxon>
        <taxon>Anareolatae</taxon>
        <taxon>Phasmatidae</taxon>
        <taxon>Eurycanthinae</taxon>
        <taxon>Dryococelus</taxon>
    </lineage>
</organism>
<reference evidence="1 2" key="1">
    <citation type="submission" date="2023-02" db="EMBL/GenBank/DDBJ databases">
        <title>LHISI_Scaffold_Assembly.</title>
        <authorList>
            <person name="Stuart O.P."/>
            <person name="Cleave R."/>
            <person name="Magrath M.J.L."/>
            <person name="Mikheyev A.S."/>
        </authorList>
    </citation>
    <scope>NUCLEOTIDE SEQUENCE [LARGE SCALE GENOMIC DNA]</scope>
    <source>
        <strain evidence="1">Daus_M_001</strain>
        <tissue evidence="1">Leg muscle</tissue>
    </source>
</reference>
<dbReference type="SMART" id="SM00367">
    <property type="entry name" value="LRR_CC"/>
    <property type="match status" value="4"/>
</dbReference>
<proteinExistence type="predicted"/>
<protein>
    <submittedName>
        <fullName evidence="1">Uncharacterized protein</fullName>
    </submittedName>
</protein>
<keyword evidence="2" id="KW-1185">Reference proteome</keyword>
<evidence type="ECO:0000313" key="2">
    <source>
        <dbReference type="Proteomes" id="UP001159363"/>
    </source>
</evidence>